<dbReference type="PROSITE" id="PS50043">
    <property type="entry name" value="HTH_LUXR_2"/>
    <property type="match status" value="1"/>
</dbReference>
<feature type="domain" description="HTH luxR-type" evidence="2">
    <location>
        <begin position="185"/>
        <end position="250"/>
    </location>
</feature>
<accession>A0A8J2VIM7</accession>
<dbReference type="InterPro" id="IPR000792">
    <property type="entry name" value="Tscrpt_reg_LuxR_C"/>
</dbReference>
<dbReference type="AlphaFoldDB" id="A0A8J2VIM7"/>
<sequence length="251" mass="27013">MLQWRFEEQEAQPLPLDRALASYPAGGLKATALASVEVAVISRGLLGHGICRLLAPLVRQIQAFDHLDALLIARDDNDRGLIVFIEPSAKTLAISELNMLAAHCSTWRAILMVPQAAHSEMGEAIAAGALGCITHDTPPHMIESIIKMVLAGHVVWPAEACPRPGPDASVTDRRPERAAASSIGIDEKIALLSKRERDVLKAVGRGLGNKRIAGELSISDTTVRLHMRSIMRKLGAENRTQVALSVARGLI</sequence>
<dbReference type="PANTHER" id="PTHR43214">
    <property type="entry name" value="TWO-COMPONENT RESPONSE REGULATOR"/>
    <property type="match status" value="1"/>
</dbReference>
<evidence type="ECO:0000256" key="1">
    <source>
        <dbReference type="ARBA" id="ARBA00023125"/>
    </source>
</evidence>
<dbReference type="GO" id="GO:0006355">
    <property type="term" value="P:regulation of DNA-templated transcription"/>
    <property type="evidence" value="ECO:0007669"/>
    <property type="project" value="InterPro"/>
</dbReference>
<evidence type="ECO:0000313" key="4">
    <source>
        <dbReference type="Proteomes" id="UP000602745"/>
    </source>
</evidence>
<dbReference type="Pfam" id="PF00196">
    <property type="entry name" value="GerE"/>
    <property type="match status" value="1"/>
</dbReference>
<protein>
    <recommendedName>
        <fullName evidence="2">HTH luxR-type domain-containing protein</fullName>
    </recommendedName>
</protein>
<dbReference type="Proteomes" id="UP000602745">
    <property type="component" value="Unassembled WGS sequence"/>
</dbReference>
<dbReference type="PROSITE" id="PS00622">
    <property type="entry name" value="HTH_LUXR_1"/>
    <property type="match status" value="1"/>
</dbReference>
<dbReference type="InterPro" id="IPR039420">
    <property type="entry name" value="WalR-like"/>
</dbReference>
<dbReference type="EMBL" id="BMCP01000001">
    <property type="protein sequence ID" value="GGE31814.1"/>
    <property type="molecule type" value="Genomic_DNA"/>
</dbReference>
<dbReference type="PRINTS" id="PR00038">
    <property type="entry name" value="HTHLUXR"/>
</dbReference>
<organism evidence="3 4">
    <name type="scientific">Agaricicola taiwanensis</name>
    <dbReference type="NCBI Taxonomy" id="591372"/>
    <lineage>
        <taxon>Bacteria</taxon>
        <taxon>Pseudomonadati</taxon>
        <taxon>Pseudomonadota</taxon>
        <taxon>Alphaproteobacteria</taxon>
        <taxon>Rhodobacterales</taxon>
        <taxon>Paracoccaceae</taxon>
        <taxon>Agaricicola</taxon>
    </lineage>
</organism>
<dbReference type="GO" id="GO:0003677">
    <property type="term" value="F:DNA binding"/>
    <property type="evidence" value="ECO:0007669"/>
    <property type="project" value="UniProtKB-KW"/>
</dbReference>
<evidence type="ECO:0000259" key="2">
    <source>
        <dbReference type="PROSITE" id="PS50043"/>
    </source>
</evidence>
<proteinExistence type="predicted"/>
<keyword evidence="4" id="KW-1185">Reference proteome</keyword>
<keyword evidence="1" id="KW-0238">DNA-binding</keyword>
<dbReference type="RefSeq" id="WP_188408233.1">
    <property type="nucleotide sequence ID" value="NZ_BMCP01000001.1"/>
</dbReference>
<comment type="caution">
    <text evidence="3">The sequence shown here is derived from an EMBL/GenBank/DDBJ whole genome shotgun (WGS) entry which is preliminary data.</text>
</comment>
<dbReference type="Gene3D" id="3.40.50.2300">
    <property type="match status" value="1"/>
</dbReference>
<evidence type="ECO:0000313" key="3">
    <source>
        <dbReference type="EMBL" id="GGE31814.1"/>
    </source>
</evidence>
<dbReference type="SUPFAM" id="SSF46894">
    <property type="entry name" value="C-terminal effector domain of the bipartite response regulators"/>
    <property type="match status" value="1"/>
</dbReference>
<reference evidence="3" key="2">
    <citation type="submission" date="2020-09" db="EMBL/GenBank/DDBJ databases">
        <authorList>
            <person name="Sun Q."/>
            <person name="Sedlacek I."/>
        </authorList>
    </citation>
    <scope>NUCLEOTIDE SEQUENCE</scope>
    <source>
        <strain evidence="3">CCM 7684</strain>
    </source>
</reference>
<dbReference type="InterPro" id="IPR016032">
    <property type="entry name" value="Sig_transdc_resp-reg_C-effctor"/>
</dbReference>
<name>A0A8J2VIM7_9RHOB</name>
<reference evidence="3" key="1">
    <citation type="journal article" date="2014" name="Int. J. Syst. Evol. Microbiol.">
        <title>Complete genome sequence of Corynebacterium casei LMG S-19264T (=DSM 44701T), isolated from a smear-ripened cheese.</title>
        <authorList>
            <consortium name="US DOE Joint Genome Institute (JGI-PGF)"/>
            <person name="Walter F."/>
            <person name="Albersmeier A."/>
            <person name="Kalinowski J."/>
            <person name="Ruckert C."/>
        </authorList>
    </citation>
    <scope>NUCLEOTIDE SEQUENCE</scope>
    <source>
        <strain evidence="3">CCM 7684</strain>
    </source>
</reference>
<gene>
    <name evidence="3" type="ORF">GCM10007276_06260</name>
</gene>
<dbReference type="CDD" id="cd06170">
    <property type="entry name" value="LuxR_C_like"/>
    <property type="match status" value="1"/>
</dbReference>
<dbReference type="SMART" id="SM00421">
    <property type="entry name" value="HTH_LUXR"/>
    <property type="match status" value="1"/>
</dbReference>